<dbReference type="SUPFAM" id="SSF46955">
    <property type="entry name" value="Putative DNA-binding domain"/>
    <property type="match status" value="1"/>
</dbReference>
<sequence length="144" mass="16576">MDNLHDEPADDLETMSGISYSISELAKEFDVTPRAIRFYEDQGLIAPSRKGRRRVYRERDRVRLKLVLRGKRLGFALSEVKELFDLYDTSPGEVGQLNFLLDKIKARRAMLEQQRQDIEAVLHEMASVEKRALNVLSELQGEAP</sequence>
<dbReference type="InterPro" id="IPR047057">
    <property type="entry name" value="MerR_fam"/>
</dbReference>
<dbReference type="GO" id="GO:0003677">
    <property type="term" value="F:DNA binding"/>
    <property type="evidence" value="ECO:0007669"/>
    <property type="project" value="UniProtKB-KW"/>
</dbReference>
<dbReference type="EMBL" id="CP011412">
    <property type="protein sequence ID" value="AKH19405.1"/>
    <property type="molecule type" value="Genomic_DNA"/>
</dbReference>
<keyword evidence="5" id="KW-1185">Reference proteome</keyword>
<dbReference type="Gene3D" id="1.10.1660.10">
    <property type="match status" value="1"/>
</dbReference>
<keyword evidence="1" id="KW-0238">DNA-binding</keyword>
<dbReference type="AlphaFoldDB" id="A0A0F7JX83"/>
<feature type="domain" description="HTH merR-type" evidence="3">
    <location>
        <begin position="19"/>
        <end position="86"/>
    </location>
</feature>
<keyword evidence="2" id="KW-0175">Coiled coil</keyword>
<evidence type="ECO:0000256" key="2">
    <source>
        <dbReference type="SAM" id="Coils"/>
    </source>
</evidence>
<dbReference type="PROSITE" id="PS50937">
    <property type="entry name" value="HTH_MERR_2"/>
    <property type="match status" value="1"/>
</dbReference>
<evidence type="ECO:0000313" key="5">
    <source>
        <dbReference type="Proteomes" id="UP000034410"/>
    </source>
</evidence>
<reference evidence="4 5" key="1">
    <citation type="journal article" date="2015" name="Genome Announc.">
        <title>Complete Genome Sequence of Sedimenticola thiotaurini Strain SIP-G1, a Polyphosphate- and Polyhydroxyalkanoate-Accumulating Sulfur-Oxidizing Gammaproteobacterium Isolated from Salt Marsh Sediments.</title>
        <authorList>
            <person name="Flood B.E."/>
            <person name="Jones D.S."/>
            <person name="Bailey J.V."/>
        </authorList>
    </citation>
    <scope>NUCLEOTIDE SEQUENCE [LARGE SCALE GENOMIC DNA]</scope>
    <source>
        <strain evidence="4 5">SIP-G1</strain>
    </source>
</reference>
<dbReference type="Proteomes" id="UP000034410">
    <property type="component" value="Chromosome"/>
</dbReference>
<dbReference type="PANTHER" id="PTHR30204:SF58">
    <property type="entry name" value="HTH-TYPE TRANSCRIPTIONAL REGULATOR YFMP"/>
    <property type="match status" value="1"/>
</dbReference>
<dbReference type="RefSeq" id="WP_046858344.1">
    <property type="nucleotide sequence ID" value="NZ_CP011412.1"/>
</dbReference>
<accession>A0A0F7JX83</accession>
<dbReference type="GO" id="GO:0003700">
    <property type="term" value="F:DNA-binding transcription factor activity"/>
    <property type="evidence" value="ECO:0007669"/>
    <property type="project" value="InterPro"/>
</dbReference>
<dbReference type="SMART" id="SM00422">
    <property type="entry name" value="HTH_MERR"/>
    <property type="match status" value="1"/>
</dbReference>
<protein>
    <submittedName>
        <fullName evidence="4">MerR family transcriptional regulator</fullName>
    </submittedName>
</protein>
<organism evidence="4 5">
    <name type="scientific">Sedimenticola thiotaurini</name>
    <dbReference type="NCBI Taxonomy" id="1543721"/>
    <lineage>
        <taxon>Bacteria</taxon>
        <taxon>Pseudomonadati</taxon>
        <taxon>Pseudomonadota</taxon>
        <taxon>Gammaproteobacteria</taxon>
        <taxon>Chromatiales</taxon>
        <taxon>Sedimenticolaceae</taxon>
        <taxon>Sedimenticola</taxon>
    </lineage>
</organism>
<dbReference type="InterPro" id="IPR000551">
    <property type="entry name" value="MerR-type_HTH_dom"/>
</dbReference>
<name>A0A0F7JX83_9GAMM</name>
<dbReference type="PATRIC" id="fig|1543721.4.peg.529"/>
<evidence type="ECO:0000256" key="1">
    <source>
        <dbReference type="ARBA" id="ARBA00023125"/>
    </source>
</evidence>
<gene>
    <name evidence="4" type="ORF">AAY24_02520</name>
</gene>
<evidence type="ECO:0000259" key="3">
    <source>
        <dbReference type="PROSITE" id="PS50937"/>
    </source>
</evidence>
<dbReference type="InterPro" id="IPR009061">
    <property type="entry name" value="DNA-bd_dom_put_sf"/>
</dbReference>
<dbReference type="Pfam" id="PF13411">
    <property type="entry name" value="MerR_1"/>
    <property type="match status" value="1"/>
</dbReference>
<dbReference type="PANTHER" id="PTHR30204">
    <property type="entry name" value="REDOX-CYCLING DRUG-SENSING TRANSCRIPTIONAL ACTIVATOR SOXR"/>
    <property type="match status" value="1"/>
</dbReference>
<evidence type="ECO:0000313" key="4">
    <source>
        <dbReference type="EMBL" id="AKH19405.1"/>
    </source>
</evidence>
<proteinExistence type="predicted"/>
<dbReference type="CDD" id="cd04776">
    <property type="entry name" value="HTH_GnyR"/>
    <property type="match status" value="1"/>
</dbReference>
<dbReference type="KEGG" id="seds:AAY24_02520"/>
<dbReference type="OrthoDB" id="9803659at2"/>
<feature type="coiled-coil region" evidence="2">
    <location>
        <begin position="101"/>
        <end position="131"/>
    </location>
</feature>